<dbReference type="HOGENOM" id="CLU_029425_2_4_7"/>
<dbReference type="AlphaFoldDB" id="G7Q457"/>
<reference evidence="4" key="1">
    <citation type="journal article" date="2015" name="Genome Announc.">
        <title>High-Quality Draft Genome Sequence of Desulfovibrio carbinoliphilus FW-101-2B, an Organic Acid-Oxidizing Sulfate-Reducing Bacterium Isolated from Uranium(VI)-Contaminated Groundwater.</title>
        <authorList>
            <person name="Ramsay B.D."/>
            <person name="Hwang C."/>
            <person name="Woo H.L."/>
            <person name="Carroll S.L."/>
            <person name="Lucas S."/>
            <person name="Han J."/>
            <person name="Lapidus A.L."/>
            <person name="Cheng J.F."/>
            <person name="Goodwin L.A."/>
            <person name="Pitluck S."/>
            <person name="Peters L."/>
            <person name="Chertkov O."/>
            <person name="Held B."/>
            <person name="Detter J.C."/>
            <person name="Han C.S."/>
            <person name="Tapia R."/>
            <person name="Land M.L."/>
            <person name="Hauser L.J."/>
            <person name="Kyrpides N.C."/>
            <person name="Ivanova N.N."/>
            <person name="Mikhailova N."/>
            <person name="Pagani I."/>
            <person name="Woyke T."/>
            <person name="Arkin A.P."/>
            <person name="Dehal P."/>
            <person name="Chivian D."/>
            <person name="Criddle C.S."/>
            <person name="Wu W."/>
            <person name="Chakraborty R."/>
            <person name="Hazen T.C."/>
            <person name="Fields M.W."/>
        </authorList>
    </citation>
    <scope>NUCLEOTIDE SEQUENCE [LARGE SCALE GENOMIC DNA]</scope>
    <source>
        <strain evidence="4">FW-101-2B</strain>
    </source>
</reference>
<evidence type="ECO:0000259" key="2">
    <source>
        <dbReference type="Pfam" id="PF01551"/>
    </source>
</evidence>
<proteinExistence type="predicted"/>
<dbReference type="Proteomes" id="UP000004662">
    <property type="component" value="Chromosome"/>
</dbReference>
<organism evidence="3 4">
    <name type="scientific">Solidesulfovibrio carbinoliphilus subsp. oakridgensis</name>
    <dbReference type="NCBI Taxonomy" id="694327"/>
    <lineage>
        <taxon>Bacteria</taxon>
        <taxon>Pseudomonadati</taxon>
        <taxon>Thermodesulfobacteriota</taxon>
        <taxon>Desulfovibrionia</taxon>
        <taxon>Desulfovibrionales</taxon>
        <taxon>Desulfovibrionaceae</taxon>
        <taxon>Solidesulfovibrio</taxon>
    </lineage>
</organism>
<dbReference type="InterPro" id="IPR011055">
    <property type="entry name" value="Dup_hybrid_motif"/>
</dbReference>
<keyword evidence="1" id="KW-0472">Membrane</keyword>
<keyword evidence="4" id="KW-1185">Reference proteome</keyword>
<dbReference type="PANTHER" id="PTHR21666">
    <property type="entry name" value="PEPTIDASE-RELATED"/>
    <property type="match status" value="1"/>
</dbReference>
<accession>G7Q457</accession>
<evidence type="ECO:0000313" key="3">
    <source>
        <dbReference type="EMBL" id="EHJ46847.1"/>
    </source>
</evidence>
<feature type="domain" description="M23ase beta-sheet core" evidence="2">
    <location>
        <begin position="198"/>
        <end position="292"/>
    </location>
</feature>
<dbReference type="STRING" id="694327.DFW101_0831"/>
<dbReference type="InterPro" id="IPR050570">
    <property type="entry name" value="Cell_wall_metabolism_enzyme"/>
</dbReference>
<gene>
    <name evidence="3" type="ORF">DFW101_0831</name>
</gene>
<dbReference type="SUPFAM" id="SSF51261">
    <property type="entry name" value="Duplicated hybrid motif"/>
    <property type="match status" value="1"/>
</dbReference>
<sequence>MFKNYQVVVFRDHHGSCRKLRFRGWLFAAILLAVALLLAGNVYLIKYYYNYKRMQIELAAFDQEAREQNAQLLSITDKVKGLEADLNRLRGFDAKLRQMAGLDQEPRNVAPAGSDAADFDKKYLPLYRQEMLTRRLHQFLADLGRGAATETIRQQELLGTLAAKGTLLAAMPMSWPVEGWIVSPFGEGTSPLTGRREFNKGLDIAAPTGTPVVAPGDGLVTFAAATPDGGFTVAIDHQGGLVTSFGPLRDAAVAKGQAVTRGQLLGHVGDFGQSKGPHLHYETRLGGVPVSPMRYIVE</sequence>
<evidence type="ECO:0000256" key="1">
    <source>
        <dbReference type="SAM" id="Phobius"/>
    </source>
</evidence>
<name>G7Q457_9BACT</name>
<keyword evidence="1" id="KW-0812">Transmembrane</keyword>
<protein>
    <submittedName>
        <fullName evidence="3">Peptidase M23</fullName>
    </submittedName>
</protein>
<dbReference type="GO" id="GO:0004222">
    <property type="term" value="F:metalloendopeptidase activity"/>
    <property type="evidence" value="ECO:0007669"/>
    <property type="project" value="TreeGrafter"/>
</dbReference>
<dbReference type="EMBL" id="CM001368">
    <property type="protein sequence ID" value="EHJ46847.1"/>
    <property type="molecule type" value="Genomic_DNA"/>
</dbReference>
<dbReference type="RefSeq" id="WP_009180271.1">
    <property type="nucleotide sequence ID" value="NZ_CM001368.1"/>
</dbReference>
<dbReference type="InterPro" id="IPR016047">
    <property type="entry name" value="M23ase_b-sheet_dom"/>
</dbReference>
<evidence type="ECO:0000313" key="4">
    <source>
        <dbReference type="Proteomes" id="UP000004662"/>
    </source>
</evidence>
<dbReference type="eggNOG" id="COG0739">
    <property type="taxonomic scope" value="Bacteria"/>
</dbReference>
<dbReference type="PANTHER" id="PTHR21666:SF270">
    <property type="entry name" value="MUREIN HYDROLASE ACTIVATOR ENVC"/>
    <property type="match status" value="1"/>
</dbReference>
<feature type="transmembrane region" description="Helical" evidence="1">
    <location>
        <begin position="25"/>
        <end position="45"/>
    </location>
</feature>
<dbReference type="CDD" id="cd12797">
    <property type="entry name" value="M23_peptidase"/>
    <property type="match status" value="1"/>
</dbReference>
<dbReference type="OrthoDB" id="9815245at2"/>
<dbReference type="Gene3D" id="2.70.70.10">
    <property type="entry name" value="Glucose Permease (Domain IIA)"/>
    <property type="match status" value="1"/>
</dbReference>
<dbReference type="Pfam" id="PF01551">
    <property type="entry name" value="Peptidase_M23"/>
    <property type="match status" value="1"/>
</dbReference>
<keyword evidence="1" id="KW-1133">Transmembrane helix</keyword>